<gene>
    <name evidence="2" type="ORF">BAE44_0017165</name>
</gene>
<dbReference type="SUPFAM" id="SSF52047">
    <property type="entry name" value="RNI-like"/>
    <property type="match status" value="1"/>
</dbReference>
<name>A0A1E5V9S9_9POAL</name>
<evidence type="ECO:0008006" key="4">
    <source>
        <dbReference type="Google" id="ProtNLM"/>
    </source>
</evidence>
<dbReference type="PANTHER" id="PTHR34223">
    <property type="entry name" value="OS11G0201299 PROTEIN"/>
    <property type="match status" value="1"/>
</dbReference>
<keyword evidence="1" id="KW-1133">Transmembrane helix</keyword>
<reference evidence="2 3" key="1">
    <citation type="submission" date="2016-09" db="EMBL/GenBank/DDBJ databases">
        <title>The draft genome of Dichanthelium oligosanthes: A C3 panicoid grass species.</title>
        <authorList>
            <person name="Studer A.J."/>
            <person name="Schnable J.C."/>
            <person name="Brutnell T.P."/>
        </authorList>
    </citation>
    <scope>NUCLEOTIDE SEQUENCE [LARGE SCALE GENOMIC DNA]</scope>
    <source>
        <strain evidence="3">cv. Kellogg 1175</strain>
        <tissue evidence="2">Leaf</tissue>
    </source>
</reference>
<dbReference type="Gene3D" id="3.80.10.10">
    <property type="entry name" value="Ribonuclease Inhibitor"/>
    <property type="match status" value="1"/>
</dbReference>
<accession>A0A1E5V9S9</accession>
<keyword evidence="3" id="KW-1185">Reference proteome</keyword>
<comment type="caution">
    <text evidence="2">The sequence shown here is derived from an EMBL/GenBank/DDBJ whole genome shotgun (WGS) entry which is preliminary data.</text>
</comment>
<dbReference type="STRING" id="888268.A0A1E5V9S9"/>
<dbReference type="Proteomes" id="UP000095767">
    <property type="component" value="Unassembled WGS sequence"/>
</dbReference>
<evidence type="ECO:0000256" key="1">
    <source>
        <dbReference type="SAM" id="Phobius"/>
    </source>
</evidence>
<organism evidence="2 3">
    <name type="scientific">Dichanthelium oligosanthes</name>
    <dbReference type="NCBI Taxonomy" id="888268"/>
    <lineage>
        <taxon>Eukaryota</taxon>
        <taxon>Viridiplantae</taxon>
        <taxon>Streptophyta</taxon>
        <taxon>Embryophyta</taxon>
        <taxon>Tracheophyta</taxon>
        <taxon>Spermatophyta</taxon>
        <taxon>Magnoliopsida</taxon>
        <taxon>Liliopsida</taxon>
        <taxon>Poales</taxon>
        <taxon>Poaceae</taxon>
        <taxon>PACMAD clade</taxon>
        <taxon>Panicoideae</taxon>
        <taxon>Panicodae</taxon>
        <taxon>Paniceae</taxon>
        <taxon>Dichantheliinae</taxon>
        <taxon>Dichanthelium</taxon>
    </lineage>
</organism>
<keyword evidence="1" id="KW-0472">Membrane</keyword>
<evidence type="ECO:0000313" key="2">
    <source>
        <dbReference type="EMBL" id="OEL21817.1"/>
    </source>
</evidence>
<dbReference type="EMBL" id="LWDX02047048">
    <property type="protein sequence ID" value="OEL21817.1"/>
    <property type="molecule type" value="Genomic_DNA"/>
</dbReference>
<evidence type="ECO:0000313" key="3">
    <source>
        <dbReference type="Proteomes" id="UP000095767"/>
    </source>
</evidence>
<dbReference type="PANTHER" id="PTHR34223:SF51">
    <property type="entry name" value="OS06G0556300 PROTEIN"/>
    <property type="match status" value="1"/>
</dbReference>
<sequence length="238" mass="26366">MDGAVAGGENRISALPDDVLGLILSELPSDDAVRTVYDEYCNRDRDRKTNADELARFAALWIRHALASCQVRALSIDVRTSRRRLQLAAGATVPLFVSRLLTTVDLTDVSLTFPSLDFSGCPALEDLEMSYRKVHVERILSQSLRYLSITGCNFHRKTRTRIATPRLVSLELSLTSDRAPVLENMPLLEKQISGLRMSVPIYASIIGVTMRILVIATIAMMKAAVCFLKPCQALRISS</sequence>
<feature type="transmembrane region" description="Helical" evidence="1">
    <location>
        <begin position="201"/>
        <end position="228"/>
    </location>
</feature>
<protein>
    <recommendedName>
        <fullName evidence="4">F-box domain-containing protein</fullName>
    </recommendedName>
</protein>
<dbReference type="AlphaFoldDB" id="A0A1E5V9S9"/>
<proteinExistence type="predicted"/>
<dbReference type="InterPro" id="IPR032675">
    <property type="entry name" value="LRR_dom_sf"/>
</dbReference>
<keyword evidence="1" id="KW-0812">Transmembrane</keyword>
<dbReference type="InterPro" id="IPR053197">
    <property type="entry name" value="F-box_SCFL_complex_component"/>
</dbReference>